<name>A0A975GCG2_9BACT</name>
<keyword evidence="3" id="KW-1185">Reference proteome</keyword>
<evidence type="ECO:0000256" key="1">
    <source>
        <dbReference type="SAM" id="Phobius"/>
    </source>
</evidence>
<protein>
    <submittedName>
        <fullName evidence="2">Oxygen-tolerance protein</fullName>
    </submittedName>
</protein>
<sequence>MQNLGRIALFIIFLTTTIYATVTAKVEPRVISAGDDAVYVLTISGEDIKKPIIDSICGNDITSTGSQTSIQSINGDYQKSYSLRYSFTPFKSCTIDGVEVEIDGKIEKSNSVNVVVEPMKQDLRADFILLLEPSKKELYVGEPFTLTLLLKQKRNAQAVDSKFIAPDFKGFWTKEESQPKRTDDGEYITTTVVYKLAAQRSGVLSIPPAQLKIASRVGSNQWGTLIPQVKWKSYYSNELSITANPLPNGVNIIGDFSINVSVAKTEINSNEAVNLTINVNGNGNLEDIKSFKPYLQGVNVFDEKIVVKGNSLTQKLAFVSDRDFTIEPFKLEYFSIKTGKIETIQTKAIDIKVSGEVTSQESKVKIKRDETTSELNQEVKEVVVTKAIDKLWIALAFVVGIALGVLGMLFKARKGERRGKSIDLQDEKLLLIKLLPYKDNADVKEIVDILENNIYSKDKKSLDKKKVKEIIKSYSIS</sequence>
<dbReference type="EMBL" id="CP046072">
    <property type="protein sequence ID" value="QSZ41273.1"/>
    <property type="molecule type" value="Genomic_DNA"/>
</dbReference>
<dbReference type="Proteomes" id="UP000671852">
    <property type="component" value="Chromosome"/>
</dbReference>
<accession>A0A975GCG2</accession>
<keyword evidence="1" id="KW-0472">Membrane</keyword>
<evidence type="ECO:0000313" key="2">
    <source>
        <dbReference type="EMBL" id="QSZ41273.1"/>
    </source>
</evidence>
<reference evidence="2" key="2">
    <citation type="submission" date="2021-04" db="EMBL/GenBank/DDBJ databases">
        <title>Isolation and characterization of a novel species of the genus Sulfurimonas.</title>
        <authorList>
            <person name="Fukui M."/>
        </authorList>
    </citation>
    <scope>NUCLEOTIDE SEQUENCE</scope>
    <source>
        <strain evidence="2">H1576</strain>
    </source>
</reference>
<dbReference type="PANTHER" id="PTHR40940:SF2">
    <property type="entry name" value="BATD"/>
    <property type="match status" value="1"/>
</dbReference>
<keyword evidence="1" id="KW-0812">Transmembrane</keyword>
<dbReference type="RefSeq" id="WP_207562552.1">
    <property type="nucleotide sequence ID" value="NZ_CP046072.1"/>
</dbReference>
<dbReference type="KEGG" id="saqt:GJV85_03835"/>
<feature type="transmembrane region" description="Helical" evidence="1">
    <location>
        <begin position="391"/>
        <end position="410"/>
    </location>
</feature>
<reference evidence="2" key="1">
    <citation type="submission" date="2019-11" db="EMBL/GenBank/DDBJ databases">
        <authorList>
            <person name="Kojima H."/>
        </authorList>
    </citation>
    <scope>NUCLEOTIDE SEQUENCE</scope>
    <source>
        <strain evidence="2">H1576</strain>
    </source>
</reference>
<dbReference type="AlphaFoldDB" id="A0A975GCG2"/>
<dbReference type="Pfam" id="PF13584">
    <property type="entry name" value="BatD"/>
    <property type="match status" value="3"/>
</dbReference>
<proteinExistence type="predicted"/>
<gene>
    <name evidence="2" type="ORF">GJV85_03835</name>
</gene>
<dbReference type="InterPro" id="IPR025738">
    <property type="entry name" value="BatD"/>
</dbReference>
<organism evidence="2 3">
    <name type="scientific">Sulfurimonas aquatica</name>
    <dbReference type="NCBI Taxonomy" id="2672570"/>
    <lineage>
        <taxon>Bacteria</taxon>
        <taxon>Pseudomonadati</taxon>
        <taxon>Campylobacterota</taxon>
        <taxon>Epsilonproteobacteria</taxon>
        <taxon>Campylobacterales</taxon>
        <taxon>Sulfurimonadaceae</taxon>
        <taxon>Sulfurimonas</taxon>
    </lineage>
</organism>
<evidence type="ECO:0000313" key="3">
    <source>
        <dbReference type="Proteomes" id="UP000671852"/>
    </source>
</evidence>
<keyword evidence="1" id="KW-1133">Transmembrane helix</keyword>
<dbReference type="PANTHER" id="PTHR40940">
    <property type="entry name" value="PROTEIN BATD-RELATED"/>
    <property type="match status" value="1"/>
</dbReference>